<evidence type="ECO:0000313" key="1">
    <source>
        <dbReference type="EMBL" id="AEM20695.1"/>
    </source>
</evidence>
<evidence type="ECO:0000313" key="2">
    <source>
        <dbReference type="Proteomes" id="UP000008522"/>
    </source>
</evidence>
<accession>G0EP21</accession>
<keyword evidence="2" id="KW-1185">Reference proteome</keyword>
<gene>
    <name evidence="1" type="ordered locus">Bint_0059</name>
</gene>
<name>G0EP21_BRAIP</name>
<dbReference type="AlphaFoldDB" id="G0EP21"/>
<reference evidence="1 2" key="1">
    <citation type="journal article" date="2011" name="BMC Genomics">
        <title>Complete genome sequence of Brachyspira intermedia reveals unique genomic features in Brachyspira species and phage-mediated horizontal gene transfer.</title>
        <authorList>
            <person name="Hafstrom T."/>
            <person name="Jansson D.S."/>
            <person name="Segerman B."/>
        </authorList>
    </citation>
    <scope>NUCLEOTIDE SEQUENCE [LARGE SCALE GENOMIC DNA]</scope>
    <source>
        <strain evidence="2">ATCC 51140 / PWS/A</strain>
    </source>
</reference>
<dbReference type="EMBL" id="CP002874">
    <property type="protein sequence ID" value="AEM20695.1"/>
    <property type="molecule type" value="Genomic_DNA"/>
</dbReference>
<protein>
    <recommendedName>
        <fullName evidence="3">DUF2513 domain-containing protein</fullName>
    </recommendedName>
</protein>
<dbReference type="Proteomes" id="UP000008522">
    <property type="component" value="Chromosome"/>
</dbReference>
<sequence length="125" mass="14393">MEEHKNHEILGKELLDKLNIKVPEDDNNEEEILLYDNLVGHIKILFDNECIDNDFNNKENKYGFTYLLSTNFPLINGAYRITAKGYDFLSGLREDKVFSKIKDFSINVAIETAKQLLVKLALGNL</sequence>
<dbReference type="KEGG" id="bip:Bint_0059"/>
<evidence type="ECO:0008006" key="3">
    <source>
        <dbReference type="Google" id="ProtNLM"/>
    </source>
</evidence>
<organism evidence="1 2">
    <name type="scientific">Brachyspira intermedia (strain ATCC 51140 / PWS/A)</name>
    <name type="common">Serpulina intermedia</name>
    <dbReference type="NCBI Taxonomy" id="1045858"/>
    <lineage>
        <taxon>Bacteria</taxon>
        <taxon>Pseudomonadati</taxon>
        <taxon>Spirochaetota</taxon>
        <taxon>Spirochaetia</taxon>
        <taxon>Brachyspirales</taxon>
        <taxon>Brachyspiraceae</taxon>
        <taxon>Brachyspira</taxon>
    </lineage>
</organism>
<proteinExistence type="predicted"/>
<dbReference type="PATRIC" id="fig|1045858.4.peg.59"/>
<dbReference type="HOGENOM" id="CLU_1988353_0_0_12"/>